<feature type="compositionally biased region" description="Basic and acidic residues" evidence="5">
    <location>
        <begin position="1032"/>
        <end position="1047"/>
    </location>
</feature>
<feature type="region of interest" description="Disordered" evidence="5">
    <location>
        <begin position="1128"/>
        <end position="1195"/>
    </location>
</feature>
<dbReference type="Pfam" id="PF22070">
    <property type="entry name" value="Androglobin_V"/>
    <property type="match status" value="1"/>
</dbReference>
<feature type="domain" description="Calpain catalytic" evidence="6">
    <location>
        <begin position="114"/>
        <end position="166"/>
    </location>
</feature>
<dbReference type="Gene3D" id="1.10.490.10">
    <property type="entry name" value="Globins"/>
    <property type="match status" value="1"/>
</dbReference>
<dbReference type="SUPFAM" id="SSF54001">
    <property type="entry name" value="Cysteine proteinases"/>
    <property type="match status" value="1"/>
</dbReference>
<dbReference type="PROSITE" id="PS50203">
    <property type="entry name" value="CALPAIN_CAT"/>
    <property type="match status" value="1"/>
</dbReference>
<dbReference type="GO" id="GO:0019825">
    <property type="term" value="F:oxygen binding"/>
    <property type="evidence" value="ECO:0007669"/>
    <property type="project" value="InterPro"/>
</dbReference>
<feature type="region of interest" description="Disordered" evidence="5">
    <location>
        <begin position="1207"/>
        <end position="1242"/>
    </location>
</feature>
<evidence type="ECO:0000256" key="3">
    <source>
        <dbReference type="ARBA" id="ARBA00023004"/>
    </source>
</evidence>
<feature type="domain" description="Globin" evidence="7">
    <location>
        <begin position="515"/>
        <end position="720"/>
    </location>
</feature>
<dbReference type="InterPro" id="IPR001300">
    <property type="entry name" value="Peptidase_C2_calpain_cat"/>
</dbReference>
<keyword evidence="3" id="KW-0408">Iron</keyword>
<feature type="non-terminal residue" evidence="8">
    <location>
        <position position="1"/>
    </location>
</feature>
<accession>A0A8J6H3N5</accession>
<dbReference type="EMBL" id="JAATJU010000001">
    <property type="protein sequence ID" value="KAH0521627.1"/>
    <property type="molecule type" value="Genomic_DNA"/>
</dbReference>
<dbReference type="PANTHER" id="PTHR46298">
    <property type="entry name" value="ANDROGLOBIN"/>
    <property type="match status" value="1"/>
</dbReference>
<reference evidence="8" key="1">
    <citation type="submission" date="2020-03" db="EMBL/GenBank/DDBJ databases">
        <title>Studies in the Genomics of Life Span.</title>
        <authorList>
            <person name="Glass D."/>
        </authorList>
    </citation>
    <scope>NUCLEOTIDE SEQUENCE</scope>
    <source>
        <strain evidence="8">LTLLF</strain>
        <tissue evidence="8">Muscle</tissue>
    </source>
</reference>
<feature type="region of interest" description="Disordered" evidence="5">
    <location>
        <begin position="1002"/>
        <end position="1065"/>
    </location>
</feature>
<feature type="compositionally biased region" description="Polar residues" evidence="5">
    <location>
        <begin position="1135"/>
        <end position="1145"/>
    </location>
</feature>
<dbReference type="InterPro" id="IPR057249">
    <property type="entry name" value="Globin_CP_ADGB"/>
</dbReference>
<sequence length="1389" mass="157304">YPFGSNVPPGSVEQKKGKFPIWPEWSEADINAEKWDAGKGGKEKDKTGKSPIFLMRWIISEIYAVWKIFNGGILHNYNKGNSGEPPTLLWKPWEHIYSLCKAVKGHMPLFNSYGKYVVKLYWMGCWRKITIEDFFPFDEDNNLLLPTTTYEFELWPMLLSKAIIKLANVDPGYVDRVWELLKEILPEFKLTEDPSSESKITTVDNKLKEPGKETKDVKEVKDGKEVREGKDFKSESSLTTLKASEKGDKSTKGSSAVQTPQMVVYATFTPLYLFENKIFTLEKMANSAEKLREYGLSHICSHPVLVTRSRSCPLVAPPKPPPLPPWKLIRQKKETVITDEAQDTVPKKPEQFLEISSPFLNYRMTPFTIPTETHFVQSVVKKGTPLGSILPPLVENELNASTSQGEMNILTGHLSQFSEERVPYYLFVDSLKPIELLVCFSALVRWGESGALTKDSPYVEPGLLTAEAITWKSLKPLSAVLRIHTYATKAAMVRLPVGRHMLLFRAYSPVGHALHVCSMMTFVIGDEDVVLPNFEPESYRFTEQSVIIMKAIGNVIASFKDRGKLSAALRDLQAAHYPIPLYNKELTAQHFRVFHISLWRLMKKSQIAKPPLNFKFAFRAMVLETDLLDSLVEDASLAEWVDIKYCMPISEKEYSPKEIAAAVKIQSMWKGTYVRLLMKARMPDTKENASVSDTLQKIWAVLEINLEQYALSLLRETFLVPQDMILVPKVYTTLPICMLHVVNNDTMEQVPKVFQKVVPYLYPKNKKGYTFVAEAYTGEAYVSGTRWKLRLIGSYNPLPFLSRESPCSTFTIKEIREYYIPNDKKILFRYSIKVSVAQCITIQVRTSKPDAFIKLQVLESEETMVSTLGKGQAIIPAFYFLGSERALSSQSSKQILLSHTSPKKEPEVMTKKKAGQTGQKSFKGRPGSVAVEVGLPLLEEEVMNVPTIEENSSTPQQCYKYIIQCLVMFNSWPLTETQQVFVQALKDLEKFDTKAHVEKHEELTTIGSPDSHAVSEGQKSVGISKTTRKGKDKAAEKEKLAKEKQTPRFESQPIPTAHSQQEDPNKPYWVLRLVSEHSDSDYVDVKKDTDRSDEIRAMKQAWEATEPGRAIKAAQARLKYLNRFIKKPPDVPGQETLSASQTQIKTTDEGEVAGGAGKDADTKEVPPHAAGSAPLKKEDIKEVPPPAAPTGGGLLWKKWQLSKSIKDLSKSTGSDSKTSVTGKEEKEQSAPKETVVPRPRSQTVLETSPRLIRKALEFVDFSHYVRKSSDEAVLQTEELNKQQAMQKAEEIHQFRQYRSRILSIRDIDQEERLKLKDQVLETYGEMRDSVDEARQKILDIREEYRNKLLEAERLRLEALAAQEAAMKVESEKKSPVSDSQKKKKPGKKK</sequence>
<dbReference type="InterPro" id="IPR054093">
    <property type="entry name" value="Androglobin_II"/>
</dbReference>
<evidence type="ECO:0000259" key="6">
    <source>
        <dbReference type="PROSITE" id="PS50203"/>
    </source>
</evidence>
<feature type="region of interest" description="Disordered" evidence="5">
    <location>
        <begin position="211"/>
        <end position="256"/>
    </location>
</feature>
<dbReference type="Pfam" id="PF22068">
    <property type="entry name" value="Androglobin_II"/>
    <property type="match status" value="1"/>
</dbReference>
<dbReference type="Proteomes" id="UP000710432">
    <property type="component" value="Unassembled WGS sequence"/>
</dbReference>
<dbReference type="GO" id="GO:0004198">
    <property type="term" value="F:calcium-dependent cysteine-type endopeptidase activity"/>
    <property type="evidence" value="ECO:0007669"/>
    <property type="project" value="InterPro"/>
</dbReference>
<proteinExistence type="predicted"/>
<evidence type="ECO:0000256" key="2">
    <source>
        <dbReference type="ARBA" id="ARBA00022723"/>
    </source>
</evidence>
<feature type="region of interest" description="Disordered" evidence="5">
    <location>
        <begin position="1364"/>
        <end position="1389"/>
    </location>
</feature>
<evidence type="ECO:0000313" key="8">
    <source>
        <dbReference type="EMBL" id="KAH0521627.1"/>
    </source>
</evidence>
<gene>
    <name evidence="8" type="ORF">LTLLF_100320</name>
</gene>
<evidence type="ECO:0000259" key="7">
    <source>
        <dbReference type="PROSITE" id="PS52042"/>
    </source>
</evidence>
<dbReference type="InterPro" id="IPR054094">
    <property type="entry name" value="Androglobin_IV"/>
</dbReference>
<dbReference type="PROSITE" id="PS50096">
    <property type="entry name" value="IQ"/>
    <property type="match status" value="1"/>
</dbReference>
<feature type="compositionally biased region" description="Basic and acidic residues" evidence="5">
    <location>
        <begin position="211"/>
        <end position="234"/>
    </location>
</feature>
<dbReference type="Pfam" id="PF00648">
    <property type="entry name" value="Peptidase_C2"/>
    <property type="match status" value="1"/>
</dbReference>
<evidence type="ECO:0000313" key="9">
    <source>
        <dbReference type="Proteomes" id="UP000710432"/>
    </source>
</evidence>
<dbReference type="GO" id="GO:0006508">
    <property type="term" value="P:proteolysis"/>
    <property type="evidence" value="ECO:0007669"/>
    <property type="project" value="InterPro"/>
</dbReference>
<keyword evidence="2" id="KW-0479">Metal-binding</keyword>
<comment type="caution">
    <text evidence="8">The sequence shown here is derived from an EMBL/GenBank/DDBJ whole genome shotgun (WGS) entry which is preliminary data.</text>
</comment>
<comment type="caution">
    <text evidence="4">Lacks conserved residue(s) required for the propagation of feature annotation.</text>
</comment>
<dbReference type="CDD" id="cd22307">
    <property type="entry name" value="Adgb_C_mid-like"/>
    <property type="match status" value="1"/>
</dbReference>
<feature type="compositionally biased region" description="Basic and acidic residues" evidence="5">
    <location>
        <begin position="1366"/>
        <end position="1375"/>
    </location>
</feature>
<evidence type="ECO:0000256" key="4">
    <source>
        <dbReference type="PROSITE-ProRule" id="PRU00239"/>
    </source>
</evidence>
<dbReference type="InterPro" id="IPR054095">
    <property type="entry name" value="Androglobin_V"/>
</dbReference>
<dbReference type="PROSITE" id="PS52042">
    <property type="entry name" value="GLOBIN_CP_ADGB"/>
    <property type="match status" value="1"/>
</dbReference>
<dbReference type="PANTHER" id="PTHR46298:SF1">
    <property type="entry name" value="ANDROGLOBIN"/>
    <property type="match status" value="1"/>
</dbReference>
<dbReference type="Pfam" id="PF22069">
    <property type="entry name" value="Androglobin_IV"/>
    <property type="match status" value="1"/>
</dbReference>
<feature type="compositionally biased region" description="Polar residues" evidence="5">
    <location>
        <begin position="1210"/>
        <end position="1221"/>
    </location>
</feature>
<evidence type="ECO:0000256" key="1">
    <source>
        <dbReference type="ARBA" id="ARBA00022617"/>
    </source>
</evidence>
<dbReference type="GO" id="GO:0020037">
    <property type="term" value="F:heme binding"/>
    <property type="evidence" value="ECO:0007669"/>
    <property type="project" value="InterPro"/>
</dbReference>
<dbReference type="InterPro" id="IPR053033">
    <property type="entry name" value="Androglobin-like"/>
</dbReference>
<dbReference type="InterPro" id="IPR012292">
    <property type="entry name" value="Globin/Proto"/>
</dbReference>
<dbReference type="InterPro" id="IPR038765">
    <property type="entry name" value="Papain-like_cys_pep_sf"/>
</dbReference>
<evidence type="ECO:0000256" key="5">
    <source>
        <dbReference type="SAM" id="MobiDB-lite"/>
    </source>
</evidence>
<keyword evidence="1" id="KW-0349">Heme</keyword>
<organism evidence="8 9">
    <name type="scientific">Microtus ochrogaster</name>
    <name type="common">Prairie vole</name>
    <dbReference type="NCBI Taxonomy" id="79684"/>
    <lineage>
        <taxon>Eukaryota</taxon>
        <taxon>Metazoa</taxon>
        <taxon>Chordata</taxon>
        <taxon>Craniata</taxon>
        <taxon>Vertebrata</taxon>
        <taxon>Euteleostomi</taxon>
        <taxon>Mammalia</taxon>
        <taxon>Eutheria</taxon>
        <taxon>Euarchontoglires</taxon>
        <taxon>Glires</taxon>
        <taxon>Rodentia</taxon>
        <taxon>Myomorpha</taxon>
        <taxon>Muroidea</taxon>
        <taxon>Cricetidae</taxon>
        <taxon>Arvicolinae</taxon>
        <taxon>Microtus</taxon>
    </lineage>
</organism>
<dbReference type="GO" id="GO:0046872">
    <property type="term" value="F:metal ion binding"/>
    <property type="evidence" value="ECO:0007669"/>
    <property type="project" value="UniProtKB-KW"/>
</dbReference>
<name>A0A8J6H3N5_MICOH</name>
<protein>
    <submittedName>
        <fullName evidence="8">Androglobin</fullName>
    </submittedName>
</protein>
<feature type="region of interest" description="Disordered" evidence="5">
    <location>
        <begin position="899"/>
        <end position="926"/>
    </location>
</feature>